<dbReference type="EMBL" id="MHHY01000009">
    <property type="protein sequence ID" value="OGY40308.1"/>
    <property type="molecule type" value="Genomic_DNA"/>
</dbReference>
<evidence type="ECO:0000313" key="2">
    <source>
        <dbReference type="Proteomes" id="UP000178570"/>
    </source>
</evidence>
<reference evidence="1 2" key="1">
    <citation type="journal article" date="2016" name="Nat. Commun.">
        <title>Thousands of microbial genomes shed light on interconnected biogeochemical processes in an aquifer system.</title>
        <authorList>
            <person name="Anantharaman K."/>
            <person name="Brown C.T."/>
            <person name="Hug L.A."/>
            <person name="Sharon I."/>
            <person name="Castelle C.J."/>
            <person name="Probst A.J."/>
            <person name="Thomas B.C."/>
            <person name="Singh A."/>
            <person name="Wilkins M.J."/>
            <person name="Karaoz U."/>
            <person name="Brodie E.L."/>
            <person name="Williams K.H."/>
            <person name="Hubbard S.S."/>
            <person name="Banfield J.F."/>
        </authorList>
    </citation>
    <scope>NUCLEOTIDE SEQUENCE [LARGE SCALE GENOMIC DNA]</scope>
</reference>
<evidence type="ECO:0000313" key="1">
    <source>
        <dbReference type="EMBL" id="OGY40308.1"/>
    </source>
</evidence>
<name>A0A1G1XJX6_9BACT</name>
<dbReference type="Proteomes" id="UP000178570">
    <property type="component" value="Unassembled WGS sequence"/>
</dbReference>
<protein>
    <submittedName>
        <fullName evidence="1">Uncharacterized protein</fullName>
    </submittedName>
</protein>
<gene>
    <name evidence="1" type="ORF">A2570_03460</name>
</gene>
<organism evidence="1 2">
    <name type="scientific">Candidatus Brennerbacteria bacterium RIFOXYD1_FULL_41_16</name>
    <dbReference type="NCBI Taxonomy" id="1797529"/>
    <lineage>
        <taxon>Bacteria</taxon>
        <taxon>Candidatus Brenneribacteriota</taxon>
    </lineage>
</organism>
<proteinExistence type="predicted"/>
<dbReference type="STRING" id="1797529.A2570_03460"/>
<comment type="caution">
    <text evidence="1">The sequence shown here is derived from an EMBL/GenBank/DDBJ whole genome shotgun (WGS) entry which is preliminary data.</text>
</comment>
<sequence length="110" mass="12710">MAKTITQWLVEPLDDWTNQKVATFLIESQGNEDMVICNDSSGKPHNLWLIPDYAKLCVLNKSATGTGLRYKVYERHTPNGFVYLAPIWAQPQKRKKRRLEVLQTATRLLH</sequence>
<dbReference type="AlphaFoldDB" id="A0A1G1XJX6"/>
<accession>A0A1G1XJX6</accession>